<dbReference type="CDD" id="cd21147">
    <property type="entry name" value="RsmF_methylt_CTD1"/>
    <property type="match status" value="1"/>
</dbReference>
<dbReference type="PATRIC" id="fig|1218493.3.peg.1048"/>
<dbReference type="Pfam" id="PF01189">
    <property type="entry name" value="Methyltr_RsmB-F"/>
    <property type="match status" value="1"/>
</dbReference>
<proteinExistence type="inferred from homology"/>
<name>A0A0F4LCS7_9LACO</name>
<dbReference type="EMBL" id="JXBY01000019">
    <property type="protein sequence ID" value="KJY55361.1"/>
    <property type="molecule type" value="Genomic_DNA"/>
</dbReference>
<dbReference type="Gene3D" id="2.30.130.60">
    <property type="match status" value="1"/>
</dbReference>
<dbReference type="PROSITE" id="PS01153">
    <property type="entry name" value="NOL1_NOP2_SUN"/>
    <property type="match status" value="1"/>
</dbReference>
<dbReference type="GO" id="GO:0001510">
    <property type="term" value="P:RNA methylation"/>
    <property type="evidence" value="ECO:0007669"/>
    <property type="project" value="InterPro"/>
</dbReference>
<evidence type="ECO:0000256" key="3">
    <source>
        <dbReference type="ARBA" id="ARBA00022603"/>
    </source>
</evidence>
<dbReference type="AlphaFoldDB" id="A0A0F4LCS7"/>
<evidence type="ECO:0000259" key="8">
    <source>
        <dbReference type="PROSITE" id="PS51686"/>
    </source>
</evidence>
<dbReference type="STRING" id="1218493.JF76_09960"/>
<dbReference type="GO" id="GO:0003723">
    <property type="term" value="F:RNA binding"/>
    <property type="evidence" value="ECO:0007669"/>
    <property type="project" value="UniProtKB-UniRule"/>
</dbReference>
<dbReference type="InterPro" id="IPR031341">
    <property type="entry name" value="Methyltr_RsmF_N"/>
</dbReference>
<dbReference type="CDD" id="cd02440">
    <property type="entry name" value="AdoMet_MTases"/>
    <property type="match status" value="1"/>
</dbReference>
<dbReference type="OrthoDB" id="9810297at2"/>
<dbReference type="InterPro" id="IPR031340">
    <property type="entry name" value="RsmF_methylt_CI"/>
</dbReference>
<dbReference type="Gene3D" id="3.30.70.1170">
    <property type="entry name" value="Sun protein, domain 3"/>
    <property type="match status" value="1"/>
</dbReference>
<dbReference type="Proteomes" id="UP000033533">
    <property type="component" value="Unassembled WGS sequence"/>
</dbReference>
<evidence type="ECO:0000256" key="1">
    <source>
        <dbReference type="ARBA" id="ARBA00007494"/>
    </source>
</evidence>
<dbReference type="InterPro" id="IPR027391">
    <property type="entry name" value="Nol1_Nop2_Fmu_2"/>
</dbReference>
<keyword evidence="3 7" id="KW-0489">Methyltransferase</keyword>
<dbReference type="RefSeq" id="WP_045928095.1">
    <property type="nucleotide sequence ID" value="NZ_JBHSZS010000025.1"/>
</dbReference>
<organism evidence="9 10">
    <name type="scientific">Lactobacillus kullabergensis</name>
    <dbReference type="NCBI Taxonomy" id="1218493"/>
    <lineage>
        <taxon>Bacteria</taxon>
        <taxon>Bacillati</taxon>
        <taxon>Bacillota</taxon>
        <taxon>Bacilli</taxon>
        <taxon>Lactobacillales</taxon>
        <taxon>Lactobacillaceae</taxon>
        <taxon>Lactobacillus</taxon>
    </lineage>
</organism>
<dbReference type="InterPro" id="IPR049560">
    <property type="entry name" value="MeTrfase_RsmB-F_NOP2_cat"/>
</dbReference>
<dbReference type="Pfam" id="PF13636">
    <property type="entry name" value="Methyltranf_PUA"/>
    <property type="match status" value="1"/>
</dbReference>
<dbReference type="PRINTS" id="PR02008">
    <property type="entry name" value="RCMTFAMILY"/>
</dbReference>
<protein>
    <submittedName>
        <fullName evidence="9">tRNA and rRNA cytosine-C5-methylase</fullName>
    </submittedName>
</protein>
<evidence type="ECO:0000313" key="10">
    <source>
        <dbReference type="Proteomes" id="UP000033533"/>
    </source>
</evidence>
<dbReference type="Pfam" id="PF17125">
    <property type="entry name" value="Methyltr_RsmF_N"/>
    <property type="match status" value="1"/>
</dbReference>
<comment type="similarity">
    <text evidence="1 7">Belongs to the class I-like SAM-binding methyltransferase superfamily. RsmB/NOP family.</text>
</comment>
<dbReference type="Gene3D" id="3.40.50.150">
    <property type="entry name" value="Vaccinia Virus protein VP39"/>
    <property type="match status" value="1"/>
</dbReference>
<feature type="binding site" evidence="7">
    <location>
        <position position="173"/>
    </location>
    <ligand>
        <name>S-adenosyl-L-methionine</name>
        <dbReference type="ChEBI" id="CHEBI:59789"/>
    </ligand>
</feature>
<evidence type="ECO:0000256" key="2">
    <source>
        <dbReference type="ARBA" id="ARBA00022490"/>
    </source>
</evidence>
<feature type="active site" description="Nucleophile" evidence="7">
    <location>
        <position position="226"/>
    </location>
</feature>
<dbReference type="InterPro" id="IPR023267">
    <property type="entry name" value="RCMT"/>
</dbReference>
<dbReference type="InterPro" id="IPR029063">
    <property type="entry name" value="SAM-dependent_MTases_sf"/>
</dbReference>
<dbReference type="PROSITE" id="PS51686">
    <property type="entry name" value="SAM_MT_RSMB_NOP"/>
    <property type="match status" value="1"/>
</dbReference>
<keyword evidence="6 7" id="KW-0694">RNA-binding</keyword>
<dbReference type="HOGENOM" id="CLU_005316_6_1_9"/>
<dbReference type="GO" id="GO:0008173">
    <property type="term" value="F:RNA methyltransferase activity"/>
    <property type="evidence" value="ECO:0007669"/>
    <property type="project" value="InterPro"/>
</dbReference>
<keyword evidence="4 7" id="KW-0808">Transferase</keyword>
<accession>A0A0F4LCS7</accession>
<reference evidence="9 10" key="1">
    <citation type="submission" date="2014-12" db="EMBL/GenBank/DDBJ databases">
        <title>Comparative genomics of the lactic acid bacteria isolated from the honey bee gut.</title>
        <authorList>
            <person name="Ellegaard K.M."/>
            <person name="Tamarit D."/>
            <person name="Javelind E."/>
            <person name="Olofsson T."/>
            <person name="Andersson S.G."/>
            <person name="Vasquez A."/>
        </authorList>
    </citation>
    <scope>NUCLEOTIDE SEQUENCE [LARGE SCALE GENOMIC DNA]</scope>
    <source>
        <strain evidence="9 10">Biut2</strain>
    </source>
</reference>
<dbReference type="InterPro" id="IPR018314">
    <property type="entry name" value="RsmB/NOL1/NOP2-like_CS"/>
</dbReference>
<dbReference type="SUPFAM" id="SSF53335">
    <property type="entry name" value="S-adenosyl-L-methionine-dependent methyltransferases"/>
    <property type="match status" value="1"/>
</dbReference>
<keyword evidence="5 7" id="KW-0949">S-adenosyl-L-methionine</keyword>
<dbReference type="PANTHER" id="PTHR22807">
    <property type="entry name" value="NOP2 YEAST -RELATED NOL1/NOP2/FMU SUN DOMAIN-CONTAINING"/>
    <property type="match status" value="1"/>
</dbReference>
<feature type="binding site" evidence="7">
    <location>
        <begin position="104"/>
        <end position="110"/>
    </location>
    <ligand>
        <name>S-adenosyl-L-methionine</name>
        <dbReference type="ChEBI" id="CHEBI:59789"/>
    </ligand>
</feature>
<dbReference type="Pfam" id="PF17126">
    <property type="entry name" value="RsmF_methylt_CI"/>
    <property type="match status" value="1"/>
</dbReference>
<feature type="domain" description="SAM-dependent MTase RsmB/NOP-type" evidence="8">
    <location>
        <begin position="1"/>
        <end position="296"/>
    </location>
</feature>
<evidence type="ECO:0000256" key="6">
    <source>
        <dbReference type="ARBA" id="ARBA00022884"/>
    </source>
</evidence>
<comment type="caution">
    <text evidence="9">The sequence shown here is derived from an EMBL/GenBank/DDBJ whole genome shotgun (WGS) entry which is preliminary data.</text>
</comment>
<gene>
    <name evidence="9" type="ORF">JF76_09960</name>
</gene>
<dbReference type="InterPro" id="IPR001678">
    <property type="entry name" value="MeTrfase_RsmB-F_NOP2_dom"/>
</dbReference>
<keyword evidence="2" id="KW-0963">Cytoplasm</keyword>
<sequence>MPKLPEDFIKKYTKLLGKSKADHLFKAINENSKNAYRINSLKENQTLSYDHNEKIPLIPNAYYGKISGKDPEWVSGTVYSQEPAAMFPAFFLEAQPGEKILDLCAAPGGKSTAIGVQLKGQGFLLANEISLSRAKILRENLERWGITNALVTSEKPEKLTKYFSQYFDKILVDAPCSGEGMFRKDPKAIEYWSQDYVLFCQQRQKEILSAAVQMLRPGGELIYSTCTFAPEENEQIVSWLTKTFGFTILPLKIDEQYIDHGHPEWSANNIELAKTARFWPTANIGEGQYVAKLRLEGKKNAQSPGSTSKKSDHKKQLKSALTKSDMHLISSVLDRFNLPSAIENWQFKCQVHNNHVFIPALSTNSASHLKILSNGIELGILKKKRFEPGHQLAMVLAAQEQNRVIDLSSSNYFKYLHGEAIRTDSDETGFILVSFKHFILGFGKVSNHIIKNYYPKGLRI</sequence>
<comment type="caution">
    <text evidence="7">Lacks conserved residue(s) required for the propagation of feature annotation.</text>
</comment>
<feature type="binding site" evidence="7">
    <location>
        <position position="128"/>
    </location>
    <ligand>
        <name>S-adenosyl-L-methionine</name>
        <dbReference type="ChEBI" id="CHEBI:59789"/>
    </ligand>
</feature>
<dbReference type="PANTHER" id="PTHR22807:SF30">
    <property type="entry name" value="28S RRNA (CYTOSINE(4447)-C(5))-METHYLTRANSFERASE-RELATED"/>
    <property type="match status" value="1"/>
</dbReference>
<evidence type="ECO:0000313" key="9">
    <source>
        <dbReference type="EMBL" id="KJY55361.1"/>
    </source>
</evidence>
<evidence type="ECO:0000256" key="7">
    <source>
        <dbReference type="PROSITE-ProRule" id="PRU01023"/>
    </source>
</evidence>
<evidence type="ECO:0000256" key="5">
    <source>
        <dbReference type="ARBA" id="ARBA00022691"/>
    </source>
</evidence>
<evidence type="ECO:0000256" key="4">
    <source>
        <dbReference type="ARBA" id="ARBA00022679"/>
    </source>
</evidence>